<keyword evidence="3" id="KW-1185">Reference proteome</keyword>
<keyword evidence="1" id="KW-0472">Membrane</keyword>
<organism evidence="2 3">
    <name type="scientific">Pyrocoelia pectoralis</name>
    <dbReference type="NCBI Taxonomy" id="417401"/>
    <lineage>
        <taxon>Eukaryota</taxon>
        <taxon>Metazoa</taxon>
        <taxon>Ecdysozoa</taxon>
        <taxon>Arthropoda</taxon>
        <taxon>Hexapoda</taxon>
        <taxon>Insecta</taxon>
        <taxon>Pterygota</taxon>
        <taxon>Neoptera</taxon>
        <taxon>Endopterygota</taxon>
        <taxon>Coleoptera</taxon>
        <taxon>Polyphaga</taxon>
        <taxon>Elateriformia</taxon>
        <taxon>Elateroidea</taxon>
        <taxon>Lampyridae</taxon>
        <taxon>Lampyrinae</taxon>
        <taxon>Pyrocoelia</taxon>
    </lineage>
</organism>
<feature type="transmembrane region" description="Helical" evidence="1">
    <location>
        <begin position="12"/>
        <end position="31"/>
    </location>
</feature>
<dbReference type="Proteomes" id="UP001329430">
    <property type="component" value="Chromosome 6"/>
</dbReference>
<evidence type="ECO:0000256" key="1">
    <source>
        <dbReference type="SAM" id="Phobius"/>
    </source>
</evidence>
<dbReference type="AlphaFoldDB" id="A0AAN7ZK45"/>
<keyword evidence="1" id="KW-1133">Transmembrane helix</keyword>
<name>A0AAN7ZK45_9COLE</name>
<keyword evidence="1" id="KW-0812">Transmembrane</keyword>
<protein>
    <submittedName>
        <fullName evidence="2">Uncharacterized protein</fullName>
    </submittedName>
</protein>
<gene>
    <name evidence="2" type="ORF">RI129_008188</name>
</gene>
<evidence type="ECO:0000313" key="3">
    <source>
        <dbReference type="Proteomes" id="UP001329430"/>
    </source>
</evidence>
<evidence type="ECO:0000313" key="2">
    <source>
        <dbReference type="EMBL" id="KAK5642021.1"/>
    </source>
</evidence>
<accession>A0AAN7ZK45</accession>
<proteinExistence type="predicted"/>
<reference evidence="2 3" key="1">
    <citation type="journal article" date="2024" name="Insects">
        <title>An Improved Chromosome-Level Genome Assembly of the Firefly Pyrocoelia pectoralis.</title>
        <authorList>
            <person name="Fu X."/>
            <person name="Meyer-Rochow V.B."/>
            <person name="Ballantyne L."/>
            <person name="Zhu X."/>
        </authorList>
    </citation>
    <scope>NUCLEOTIDE SEQUENCE [LARGE SCALE GENOMIC DNA]</scope>
    <source>
        <strain evidence="2">XCY_ONT2</strain>
    </source>
</reference>
<comment type="caution">
    <text evidence="2">The sequence shown here is derived from an EMBL/GenBank/DDBJ whole genome shotgun (WGS) entry which is preliminary data.</text>
</comment>
<dbReference type="EMBL" id="JAVRBK010000006">
    <property type="protein sequence ID" value="KAK5642021.1"/>
    <property type="molecule type" value="Genomic_DNA"/>
</dbReference>
<sequence length="57" mass="6533">MLLGQNWEFSYYFWGGSAVIWFILFIVLCYANPATHPRVTPEEKLLLNRVTGVPSSV</sequence>